<dbReference type="InParanoid" id="A0A078B831"/>
<dbReference type="GO" id="GO:0043596">
    <property type="term" value="C:nuclear replication fork"/>
    <property type="evidence" value="ECO:0007669"/>
    <property type="project" value="TreeGrafter"/>
</dbReference>
<organism evidence="6 7">
    <name type="scientific">Stylonychia lemnae</name>
    <name type="common">Ciliate</name>
    <dbReference type="NCBI Taxonomy" id="5949"/>
    <lineage>
        <taxon>Eukaryota</taxon>
        <taxon>Sar</taxon>
        <taxon>Alveolata</taxon>
        <taxon>Ciliophora</taxon>
        <taxon>Intramacronucleata</taxon>
        <taxon>Spirotrichea</taxon>
        <taxon>Stichotrichia</taxon>
        <taxon>Sporadotrichida</taxon>
        <taxon>Oxytrichidae</taxon>
        <taxon>Stylonychinae</taxon>
        <taxon>Stylonychia</taxon>
    </lineage>
</organism>
<feature type="compositionally biased region" description="Polar residues" evidence="3">
    <location>
        <begin position="1"/>
        <end position="20"/>
    </location>
</feature>
<dbReference type="InterPro" id="IPR001650">
    <property type="entry name" value="Helicase_C-like"/>
</dbReference>
<feature type="coiled-coil region" evidence="2">
    <location>
        <begin position="930"/>
        <end position="986"/>
    </location>
</feature>
<feature type="region of interest" description="Disordered" evidence="3">
    <location>
        <begin position="1113"/>
        <end position="1139"/>
    </location>
</feature>
<dbReference type="PROSITE" id="PS51192">
    <property type="entry name" value="HELICASE_ATP_BIND_1"/>
    <property type="match status" value="1"/>
</dbReference>
<dbReference type="CDD" id="cd18010">
    <property type="entry name" value="DEXHc_HARP_SMARCAL1"/>
    <property type="match status" value="1"/>
</dbReference>
<dbReference type="Pfam" id="PF00271">
    <property type="entry name" value="Helicase_C"/>
    <property type="match status" value="1"/>
</dbReference>
<dbReference type="InterPro" id="IPR049730">
    <property type="entry name" value="SNF2/RAD54-like_C"/>
</dbReference>
<evidence type="ECO:0000256" key="2">
    <source>
        <dbReference type="SAM" id="Coils"/>
    </source>
</evidence>
<dbReference type="InterPro" id="IPR014001">
    <property type="entry name" value="Helicase_ATP-bd"/>
</dbReference>
<evidence type="ECO:0000259" key="5">
    <source>
        <dbReference type="PROSITE" id="PS51194"/>
    </source>
</evidence>
<dbReference type="Gene3D" id="3.40.50.300">
    <property type="entry name" value="P-loop containing nucleotide triphosphate hydrolases"/>
    <property type="match status" value="1"/>
</dbReference>
<feature type="compositionally biased region" description="Basic residues" evidence="3">
    <location>
        <begin position="1418"/>
        <end position="1428"/>
    </location>
</feature>
<evidence type="ECO:0000313" key="7">
    <source>
        <dbReference type="Proteomes" id="UP000039865"/>
    </source>
</evidence>
<dbReference type="GO" id="GO:0016787">
    <property type="term" value="F:hydrolase activity"/>
    <property type="evidence" value="ECO:0007669"/>
    <property type="project" value="UniProtKB-KW"/>
</dbReference>
<feature type="region of interest" description="Disordered" evidence="3">
    <location>
        <begin position="840"/>
        <end position="870"/>
    </location>
</feature>
<accession>A0A078B831</accession>
<dbReference type="SMART" id="SM00487">
    <property type="entry name" value="DEXDc"/>
    <property type="match status" value="1"/>
</dbReference>
<evidence type="ECO:0000256" key="1">
    <source>
        <dbReference type="ARBA" id="ARBA00022801"/>
    </source>
</evidence>
<dbReference type="OrthoDB" id="309679at2759"/>
<feature type="compositionally biased region" description="Basic and acidic residues" evidence="3">
    <location>
        <begin position="154"/>
        <end position="167"/>
    </location>
</feature>
<dbReference type="GO" id="GO:0006281">
    <property type="term" value="P:DNA repair"/>
    <property type="evidence" value="ECO:0007669"/>
    <property type="project" value="TreeGrafter"/>
</dbReference>
<keyword evidence="2" id="KW-0175">Coiled coil</keyword>
<feature type="domain" description="Helicase C-terminal" evidence="5">
    <location>
        <begin position="625"/>
        <end position="782"/>
    </location>
</feature>
<evidence type="ECO:0000259" key="4">
    <source>
        <dbReference type="PROSITE" id="PS51192"/>
    </source>
</evidence>
<dbReference type="PANTHER" id="PTHR45766">
    <property type="entry name" value="DNA ANNEALING HELICASE AND ENDONUCLEASE ZRANB3 FAMILY MEMBER"/>
    <property type="match status" value="1"/>
</dbReference>
<feature type="compositionally biased region" description="Polar residues" evidence="3">
    <location>
        <begin position="62"/>
        <end position="74"/>
    </location>
</feature>
<feature type="compositionally biased region" description="Polar residues" evidence="3">
    <location>
        <begin position="82"/>
        <end position="93"/>
    </location>
</feature>
<keyword evidence="1" id="KW-0378">Hydrolase</keyword>
<name>A0A078B831_STYLE</name>
<feature type="region of interest" description="Disordered" evidence="3">
    <location>
        <begin position="1310"/>
        <end position="1342"/>
    </location>
</feature>
<dbReference type="GO" id="GO:0005524">
    <property type="term" value="F:ATP binding"/>
    <property type="evidence" value="ECO:0007669"/>
    <property type="project" value="InterPro"/>
</dbReference>
<feature type="region of interest" description="Disordered" evidence="3">
    <location>
        <begin position="148"/>
        <end position="167"/>
    </location>
</feature>
<dbReference type="GO" id="GO:0031297">
    <property type="term" value="P:replication fork processing"/>
    <property type="evidence" value="ECO:0007669"/>
    <property type="project" value="TreeGrafter"/>
</dbReference>
<dbReference type="EMBL" id="CCKQ01018691">
    <property type="protein sequence ID" value="CDW90670.1"/>
    <property type="molecule type" value="Genomic_DNA"/>
</dbReference>
<feature type="domain" description="Helicase ATP-binding" evidence="4">
    <location>
        <begin position="324"/>
        <end position="481"/>
    </location>
</feature>
<keyword evidence="7" id="KW-1185">Reference proteome</keyword>
<feature type="compositionally biased region" description="Polar residues" evidence="3">
    <location>
        <begin position="1380"/>
        <end position="1412"/>
    </location>
</feature>
<dbReference type="Pfam" id="PF00176">
    <property type="entry name" value="SNF2-rel_dom"/>
    <property type="match status" value="1"/>
</dbReference>
<feature type="coiled-coil region" evidence="2">
    <location>
        <begin position="1244"/>
        <end position="1281"/>
    </location>
</feature>
<dbReference type="Proteomes" id="UP000039865">
    <property type="component" value="Unassembled WGS sequence"/>
</dbReference>
<feature type="compositionally biased region" description="Low complexity" evidence="3">
    <location>
        <begin position="1310"/>
        <end position="1326"/>
    </location>
</feature>
<reference evidence="6 7" key="1">
    <citation type="submission" date="2014-06" db="EMBL/GenBank/DDBJ databases">
        <authorList>
            <person name="Swart Estienne"/>
        </authorList>
    </citation>
    <scope>NUCLEOTIDE SEQUENCE [LARGE SCALE GENOMIC DNA]</scope>
    <source>
        <strain evidence="6 7">130c</strain>
    </source>
</reference>
<protein>
    <submittedName>
        <fullName evidence="6">Snf2 family n-terminal domain containing protein</fullName>
    </submittedName>
</protein>
<dbReference type="CDD" id="cd18793">
    <property type="entry name" value="SF2_C_SNF"/>
    <property type="match status" value="1"/>
</dbReference>
<gene>
    <name evidence="6" type="primary">Contig19392.g20557</name>
    <name evidence="6" type="ORF">STYLEM_19815</name>
</gene>
<feature type="region of interest" description="Disordered" evidence="3">
    <location>
        <begin position="776"/>
        <end position="801"/>
    </location>
</feature>
<feature type="region of interest" description="Disordered" evidence="3">
    <location>
        <begin position="1"/>
        <end position="105"/>
    </location>
</feature>
<sequence length="1428" mass="167236">MISSSIDSGNQGGTPKQSTAAYEEFMNWKKSHQGPIVSSDITIIKSAKPAEQAPKQAVQPRAQPTSQFKQNQGKYQPIPPLRSQNGNSMSGLQNPEDEDSKISKNQKFQEIKKKQADYYNNNKKKRQYNHIGAQLEAVRNRTITAEEYEEEQQMEEHERQQQEQSEQRKKQFYQKWLEKKSTDFEQEKIILRDPKAKLITFEMVSINRFAVSQNFFMPEEIVLILKKQGGAYDFQQREWVISLNKYKEVAMEISQLCRAKIIDLDPIPQVAFDIMEYRIPFTDESKKNLIGYDYSQDQLCKPSLHQLPPSLYHRLYNFQKVGVQFGVDHFGRIILGDEMGVGKTIQAISIAYLFQRDWPVLIITPSSLKFSWRDELLQWIEHLRPDQIQVFLKSTEDFDPNSCIYIMSYVIATKLSAFIEKKRFKIVIADEAHYLKSRDSQRSKYLVPLIMKAKRCLLLSGTPILARPNELYNLLRILRPDIFYSFKEFGLRYCNPRESYFGIDWTGSANMRELHLMLEKALMIRRLKSEVLQELPAKRRQRIIVPTDIHCVKKINFMLKNVKKWDDKMTNQQGDDEIRQAVADDFDQLQENANILNDPNLSALDDKYGYLLNAYAMTGTAKVKGVIEFLDNLIENKCKFIVFAHHYEVLDQVEDYIVKKKVQYIRIDGRIDTAKRYDAVRKFQTNPNILVGVLSLTASSQGITLTAASTVVFAEMNWTPGIMVQAEDRAHRIGQVQSVNVYYLYGENTVDSMIYPRLKLKSEVFANVLDGKQTEFKMDGEDDETQKSTQGPEDEETKKRMNKEAKLIEKALSNEDQRKFQQTNISDFFFSSAVNSTCSNTVNQNNNNQPYQEQTQQNSQNGSQNNEQQTTNQQFNLEFEFDNPDIDYDRPPTPPLASANINLIEYERIDIEEENWNEGSDSKWKAYQTMRKHRQKMSHEERQIKKHQAKIGGMNLNTGDQYNDGIDDFQEQLEKKKSMREAYNKAWKEYNYNNYKPYKPGYGYKTKASGGKPFYTSGKKFNKSYYDPQRAEKYNEYQEFRKQIAESEENFLQRLPQQDPTQYVQKLRETQHMTGESQYDTYKQVPERYVFEGIRLESEVYLNDIKVLIEKEKNKKKRGKKPLVPEDLTVNPRVNSQDTDGSCYQEMINSINQSQATIRANEQYSFMNSGDSQADQQNSYHQGSNFYNPNQMDVHQRNQMYYSKIESKQKNQYQQKRFERSNINQKEHNFDTVDEAALEQILTDSKIDQNIKESQREIEEMQEKLEQQQQQEQVAQQQNNEYYNYGNEQEKSFKKYEYQQNNNYKKYKNGYNNNYSNSHYNNNGGNYKKKNHWQAKQQQQQQFTQLGNDGARLDPFTFFEAIQSKKIEDEQYNDLGGPTDLNSQNGENNNTQSQAPNQNLNNNKCSQQQKSSVFHFITGKKKNNLKAQ</sequence>
<dbReference type="InterPro" id="IPR027417">
    <property type="entry name" value="P-loop_NTPase"/>
</dbReference>
<proteinExistence type="predicted"/>
<dbReference type="Gene3D" id="3.40.50.10810">
    <property type="entry name" value="Tandem AAA-ATPase domain"/>
    <property type="match status" value="1"/>
</dbReference>
<dbReference type="InterPro" id="IPR000330">
    <property type="entry name" value="SNF2_N"/>
</dbReference>
<feature type="region of interest" description="Disordered" evidence="3">
    <location>
        <begin position="1369"/>
        <end position="1428"/>
    </location>
</feature>
<dbReference type="PANTHER" id="PTHR45766:SF6">
    <property type="entry name" value="SWI_SNF-RELATED MATRIX-ASSOCIATED ACTIN-DEPENDENT REGULATOR OF CHROMATIN SUBFAMILY A-LIKE PROTEIN 1"/>
    <property type="match status" value="1"/>
</dbReference>
<dbReference type="InterPro" id="IPR038718">
    <property type="entry name" value="SNF2-like_sf"/>
</dbReference>
<evidence type="ECO:0000256" key="3">
    <source>
        <dbReference type="SAM" id="MobiDB-lite"/>
    </source>
</evidence>
<dbReference type="SMART" id="SM00490">
    <property type="entry name" value="HELICc"/>
    <property type="match status" value="1"/>
</dbReference>
<dbReference type="SUPFAM" id="SSF52540">
    <property type="entry name" value="P-loop containing nucleoside triphosphate hydrolases"/>
    <property type="match status" value="2"/>
</dbReference>
<dbReference type="PROSITE" id="PS51194">
    <property type="entry name" value="HELICASE_CTER"/>
    <property type="match status" value="1"/>
</dbReference>
<evidence type="ECO:0000313" key="6">
    <source>
        <dbReference type="EMBL" id="CDW90670.1"/>
    </source>
</evidence>